<keyword evidence="5" id="KW-1185">Reference proteome</keyword>
<dbReference type="Proteomes" id="UP000194948">
    <property type="component" value="Chromosome"/>
</dbReference>
<keyword evidence="2" id="KW-1133">Transmembrane helix</keyword>
<evidence type="ECO:0000256" key="1">
    <source>
        <dbReference type="SAM" id="MobiDB-lite"/>
    </source>
</evidence>
<keyword evidence="2" id="KW-0472">Membrane</keyword>
<feature type="transmembrane region" description="Helical" evidence="2">
    <location>
        <begin position="79"/>
        <end position="104"/>
    </location>
</feature>
<organism evidence="4 5">
    <name type="scientific">Candidatus Enterococcus palustris</name>
    <dbReference type="NCBI Taxonomy" id="1834189"/>
    <lineage>
        <taxon>Bacteria</taxon>
        <taxon>Bacillati</taxon>
        <taxon>Bacillota</taxon>
        <taxon>Bacilli</taxon>
        <taxon>Lactobacillales</taxon>
        <taxon>Enterococcaceae</taxon>
        <taxon>Enterococcus</taxon>
    </lineage>
</organism>
<accession>A0AAQ3W8G9</accession>
<proteinExistence type="predicted"/>
<reference evidence="4 5" key="2">
    <citation type="submission" date="2024-03" db="EMBL/GenBank/DDBJ databases">
        <title>The Genome Sequence of Enterococcus sp. DIV0205d.</title>
        <authorList>
            <consortium name="The Broad Institute Genomics Platform"/>
            <consortium name="The Broad Institute Microbial Omics Core"/>
            <consortium name="The Broad Institute Genomic Center for Infectious Diseases"/>
            <person name="Earl A."/>
            <person name="Manson A."/>
            <person name="Gilmore M."/>
            <person name="Schwartman J."/>
            <person name="Shea T."/>
            <person name="Abouelleil A."/>
            <person name="Cao P."/>
            <person name="Chapman S."/>
            <person name="Cusick C."/>
            <person name="Young S."/>
            <person name="Neafsey D."/>
            <person name="Nusbaum C."/>
            <person name="Birren B."/>
        </authorList>
    </citation>
    <scope>NUCLEOTIDE SEQUENCE [LARGE SCALE GENOMIC DNA]</scope>
    <source>
        <strain evidence="4 5">7F3_DIV0205</strain>
    </source>
</reference>
<dbReference type="Pfam" id="PF13731">
    <property type="entry name" value="WxL"/>
    <property type="match status" value="1"/>
</dbReference>
<name>A0AAQ3W8G9_9ENTE</name>
<dbReference type="AlphaFoldDB" id="A0AAQ3W8G9"/>
<keyword evidence="2" id="KW-0812">Transmembrane</keyword>
<dbReference type="NCBIfam" id="TIGR01167">
    <property type="entry name" value="LPXTG_anchor"/>
    <property type="match status" value="1"/>
</dbReference>
<gene>
    <name evidence="4" type="ORF">A5821_001248</name>
</gene>
<sequence length="336" mass="35714">MRQNRLLVLFIVAVYFILTPLIGHAEEKKAASKASSQASITFVHDNTPKKLKEQTKNHGGILGDLGYGQGKRLPNTGEIITIVGITVGLLLIGLFTVISIYYYFTGGRKMKLWRSILLSAIVLGAVSTPNTSFATESEGDGKGNAKSVGSVTLEPGDESEKPTDPEEPGDETGGGTGNPGNLAISYVSPLDFGSVNLTGKEQAVLAKNESPNIQIRDSRGTAKGWTVQVAISNFMKVKEDGKLDDKTIIRGASLYLPKGTVKPANGGTGANAPTARELTLNNKPQTVFEAADKTGAGNWMNNFGKDAVSLTIPQDVLIGDYQAELTWTMSDTPGKK</sequence>
<feature type="region of interest" description="Disordered" evidence="1">
    <location>
        <begin position="133"/>
        <end position="180"/>
    </location>
</feature>
<evidence type="ECO:0000313" key="5">
    <source>
        <dbReference type="Proteomes" id="UP000194948"/>
    </source>
</evidence>
<feature type="domain" description="WxL" evidence="3">
    <location>
        <begin position="143"/>
        <end position="333"/>
    </location>
</feature>
<dbReference type="InterPro" id="IPR027994">
    <property type="entry name" value="WxL_dom"/>
</dbReference>
<dbReference type="RefSeq" id="WP_086313715.1">
    <property type="nucleotide sequence ID" value="NZ_CP147244.1"/>
</dbReference>
<evidence type="ECO:0000259" key="3">
    <source>
        <dbReference type="Pfam" id="PF13731"/>
    </source>
</evidence>
<protein>
    <recommendedName>
        <fullName evidence="3">WxL domain-containing protein</fullName>
    </recommendedName>
</protein>
<reference evidence="5" key="1">
    <citation type="submission" date="2017-05" db="EMBL/GenBank/DDBJ databases">
        <title>The Genome Sequence of EEnterococcus faecalis 9F2_4866.</title>
        <authorList>
            <consortium name="The Broad Institute Genomics Platform"/>
            <consortium name="The Broad Institute Genomic Center for Infectious Diseases"/>
            <person name="Earl A."/>
            <person name="Manson A."/>
            <person name="Schwartman J."/>
            <person name="Gilmore M."/>
            <person name="Abouelleil A."/>
            <person name="Cao P."/>
            <person name="Chapman S."/>
            <person name="Cusick C."/>
            <person name="Shea T."/>
            <person name="Young S."/>
            <person name="Neafsey D."/>
            <person name="Nusbaum C."/>
            <person name="Birren B."/>
        </authorList>
    </citation>
    <scope>NUCLEOTIDE SEQUENCE [LARGE SCALE GENOMIC DNA]</scope>
    <source>
        <strain evidence="5">7F3_DIV0205</strain>
    </source>
</reference>
<dbReference type="EMBL" id="CP147244">
    <property type="protein sequence ID" value="WYK00154.1"/>
    <property type="molecule type" value="Genomic_DNA"/>
</dbReference>
<evidence type="ECO:0000313" key="4">
    <source>
        <dbReference type="EMBL" id="WYK00154.1"/>
    </source>
</evidence>
<evidence type="ECO:0000256" key="2">
    <source>
        <dbReference type="SAM" id="Phobius"/>
    </source>
</evidence>